<accession>A0A8B8MPJ7</accession>
<reference evidence="6" key="1">
    <citation type="submission" date="2025-08" db="UniProtKB">
        <authorList>
            <consortium name="RefSeq"/>
        </authorList>
    </citation>
    <scope>IDENTIFICATION</scope>
    <source>
        <tissue evidence="6">Leaf</tissue>
    </source>
</reference>
<dbReference type="InterPro" id="IPR002885">
    <property type="entry name" value="PPR_rpt"/>
</dbReference>
<dbReference type="OrthoDB" id="185373at2759"/>
<dbReference type="FunFam" id="1.25.40.10:FF:000690">
    <property type="entry name" value="Pentatricopeptide repeat-containing protein"/>
    <property type="match status" value="1"/>
</dbReference>
<dbReference type="Proteomes" id="UP000827889">
    <property type="component" value="Chromosome 10"/>
</dbReference>
<dbReference type="KEGG" id="rarg:115726661"/>
<dbReference type="InterPro" id="IPR046960">
    <property type="entry name" value="PPR_At4g14850-like_plant"/>
</dbReference>
<dbReference type="Pfam" id="PF13041">
    <property type="entry name" value="PPR_2"/>
    <property type="match status" value="2"/>
</dbReference>
<dbReference type="PANTHER" id="PTHR47926:SF537">
    <property type="entry name" value="PENTACOTRIPEPTIDE-REPEAT REGION OF PRORP DOMAIN-CONTAINING PROTEIN"/>
    <property type="match status" value="1"/>
</dbReference>
<name>A0A8B8MPJ7_9MYRT</name>
<dbReference type="Pfam" id="PF14432">
    <property type="entry name" value="DYW_deaminase"/>
    <property type="match status" value="1"/>
</dbReference>
<organism evidence="5 6">
    <name type="scientific">Rhodamnia argentea</name>
    <dbReference type="NCBI Taxonomy" id="178133"/>
    <lineage>
        <taxon>Eukaryota</taxon>
        <taxon>Viridiplantae</taxon>
        <taxon>Streptophyta</taxon>
        <taxon>Embryophyta</taxon>
        <taxon>Tracheophyta</taxon>
        <taxon>Spermatophyta</taxon>
        <taxon>Magnoliopsida</taxon>
        <taxon>eudicotyledons</taxon>
        <taxon>Gunneridae</taxon>
        <taxon>Pentapetalae</taxon>
        <taxon>rosids</taxon>
        <taxon>malvids</taxon>
        <taxon>Myrtales</taxon>
        <taxon>Myrtaceae</taxon>
        <taxon>Myrtoideae</taxon>
        <taxon>Myrteae</taxon>
        <taxon>Australasian group</taxon>
        <taxon>Rhodamnia</taxon>
    </lineage>
</organism>
<keyword evidence="2" id="KW-0677">Repeat</keyword>
<feature type="repeat" description="PPR" evidence="3">
    <location>
        <begin position="215"/>
        <end position="249"/>
    </location>
</feature>
<dbReference type="InterPro" id="IPR032867">
    <property type="entry name" value="DYW_dom"/>
</dbReference>
<dbReference type="FunFam" id="1.25.40.10:FF:000348">
    <property type="entry name" value="Pentatricopeptide repeat-containing protein chloroplastic"/>
    <property type="match status" value="1"/>
</dbReference>
<comment type="similarity">
    <text evidence="1">Belongs to the PPR family. PCMP-H subfamily.</text>
</comment>
<dbReference type="InterPro" id="IPR011990">
    <property type="entry name" value="TPR-like_helical_dom_sf"/>
</dbReference>
<feature type="repeat" description="PPR" evidence="3">
    <location>
        <begin position="316"/>
        <end position="350"/>
    </location>
</feature>
<dbReference type="AlphaFoldDB" id="A0A8B8MPJ7"/>
<dbReference type="NCBIfam" id="TIGR00756">
    <property type="entry name" value="PPR"/>
    <property type="match status" value="4"/>
</dbReference>
<dbReference type="GO" id="GO:0003729">
    <property type="term" value="F:mRNA binding"/>
    <property type="evidence" value="ECO:0007669"/>
    <property type="project" value="UniProtKB-ARBA"/>
</dbReference>
<evidence type="ECO:0000256" key="3">
    <source>
        <dbReference type="PROSITE-ProRule" id="PRU00708"/>
    </source>
</evidence>
<feature type="repeat" description="PPR" evidence="3">
    <location>
        <begin position="184"/>
        <end position="214"/>
    </location>
</feature>
<gene>
    <name evidence="6" type="primary">LOC115726661</name>
</gene>
<evidence type="ECO:0000313" key="6">
    <source>
        <dbReference type="RefSeq" id="XP_030512495.1"/>
    </source>
</evidence>
<dbReference type="Pfam" id="PF12854">
    <property type="entry name" value="PPR_1"/>
    <property type="match status" value="1"/>
</dbReference>
<dbReference type="Gene3D" id="1.25.40.10">
    <property type="entry name" value="Tetratricopeptide repeat domain"/>
    <property type="match status" value="3"/>
</dbReference>
<dbReference type="InterPro" id="IPR046848">
    <property type="entry name" value="E_motif"/>
</dbReference>
<dbReference type="GeneID" id="115726661"/>
<dbReference type="PANTHER" id="PTHR47926">
    <property type="entry name" value="PENTATRICOPEPTIDE REPEAT-CONTAINING PROTEIN"/>
    <property type="match status" value="1"/>
</dbReference>
<dbReference type="RefSeq" id="XP_030512495.1">
    <property type="nucleotide sequence ID" value="XM_030656635.2"/>
</dbReference>
<feature type="domain" description="DYW" evidence="4">
    <location>
        <begin position="531"/>
        <end position="623"/>
    </location>
</feature>
<feature type="repeat" description="PPR" evidence="3">
    <location>
        <begin position="83"/>
        <end position="117"/>
    </location>
</feature>
<dbReference type="PROSITE" id="PS51375">
    <property type="entry name" value="PPR"/>
    <property type="match status" value="4"/>
</dbReference>
<dbReference type="GO" id="GO:0009451">
    <property type="term" value="P:RNA modification"/>
    <property type="evidence" value="ECO:0007669"/>
    <property type="project" value="InterPro"/>
</dbReference>
<sequence>MNGGSSSILRTLRLKNPKLLLLESCSKLSDLKIIHGHMIRTHLVLDVFATSRLIALCVDTTLFKNSSSLVYALKVFSQVPSPNLFMYNALIRGCSDCENPGRSIDLYIDLCRLGLVPDNLTFTFLIKSCTRLVSLVSGSQSHCQALKRGFDGDVHVQNSLLHMYSSLEDVKAASQIFHSMKCLDVVSWTTMILGFCKCGDVGSARRLFDRMPERNMFTWSIMINGYTKAGRFEEAIELFELLQQEGVEASETVMVSVVSSCGHLGVLEVAERVYNYLIRNSLSLNMALGTAVVDMYARCGSIDKATHVFEELKERDALTWTALIAGFAMHGHVQKALHYFSKMLNAGIVPRDITFTAILSACSHGGLVGKGFEIFDNMKRVYGIEPRLEHYGCMVDLLGRAGKLEEAEKFVLEMPVKPNAPIWGALIGACRIHRNAKIAERVGKTLIQLLPEHSGYYVLLSNIHAKANNWEGVDIMRGMMKQKGVKKEPGCSAIEIDGKMHKFKTGEKSHPEIHKIEKKWEEIVMKIRLVGYTGNIDDALFDIDEEEKESALHRHSEKLAIAYGIMKIGAVAPIRIVKNLRVCEDCHRATKLISKVFNRELIVRDRNRFHHFKDGACSCLDFW</sequence>
<evidence type="ECO:0000259" key="4">
    <source>
        <dbReference type="Pfam" id="PF14432"/>
    </source>
</evidence>
<evidence type="ECO:0000313" key="5">
    <source>
        <dbReference type="Proteomes" id="UP000827889"/>
    </source>
</evidence>
<protein>
    <submittedName>
        <fullName evidence="6">Pentatricopeptide repeat-containing protein At5g06540</fullName>
    </submittedName>
</protein>
<evidence type="ECO:0000256" key="1">
    <source>
        <dbReference type="ARBA" id="ARBA00006643"/>
    </source>
</evidence>
<dbReference type="Pfam" id="PF20431">
    <property type="entry name" value="E_motif"/>
    <property type="match status" value="1"/>
</dbReference>
<dbReference type="Pfam" id="PF01535">
    <property type="entry name" value="PPR"/>
    <property type="match status" value="3"/>
</dbReference>
<dbReference type="GO" id="GO:0008270">
    <property type="term" value="F:zinc ion binding"/>
    <property type="evidence" value="ECO:0007669"/>
    <property type="project" value="InterPro"/>
</dbReference>
<proteinExistence type="inferred from homology"/>
<keyword evidence="5" id="KW-1185">Reference proteome</keyword>
<evidence type="ECO:0000256" key="2">
    <source>
        <dbReference type="ARBA" id="ARBA00022737"/>
    </source>
</evidence>